<dbReference type="EMBL" id="CP122979">
    <property type="protein sequence ID" value="WGI36473.1"/>
    <property type="molecule type" value="Genomic_DNA"/>
</dbReference>
<proteinExistence type="predicted"/>
<keyword evidence="3" id="KW-1185">Reference proteome</keyword>
<protein>
    <submittedName>
        <fullName evidence="2">Uncharacterized protein</fullName>
    </submittedName>
</protein>
<feature type="transmembrane region" description="Helical" evidence="1">
    <location>
        <begin position="72"/>
        <end position="96"/>
    </location>
</feature>
<dbReference type="Proteomes" id="UP001179842">
    <property type="component" value="Chromosome"/>
</dbReference>
<evidence type="ECO:0000313" key="3">
    <source>
        <dbReference type="Proteomes" id="UP001179842"/>
    </source>
</evidence>
<sequence>MISGLAHDGYNKFAKVFFYYEDRLVQDDRWKVFLEYAKKSNIDPEHIEKLREIFGDSLIIQVEKQNTLGFSFFTFSMIALMFIAFSFMSSLTFVTFKEFEVRLTSLYHNKMFSKEGFDTVGAIINQERSNWIKSKNGTLKIEVLQQAQQSEKQKTEEVKK</sequence>
<dbReference type="RefSeq" id="WP_280101774.1">
    <property type="nucleotide sequence ID" value="NZ_CP122979.1"/>
</dbReference>
<accession>A0ABY8LTA2</accession>
<evidence type="ECO:0000313" key="2">
    <source>
        <dbReference type="EMBL" id="WGI36473.1"/>
    </source>
</evidence>
<keyword evidence="1" id="KW-0472">Membrane</keyword>
<reference evidence="2" key="1">
    <citation type="submission" date="2023-04" db="EMBL/GenBank/DDBJ databases">
        <title>Completed genome of Mycoplasma lagogenitalium type strain 12MS.</title>
        <authorList>
            <person name="Spergser J."/>
        </authorList>
    </citation>
    <scope>NUCLEOTIDE SEQUENCE</scope>
    <source>
        <strain evidence="2">12MS</strain>
    </source>
</reference>
<gene>
    <name evidence="2" type="ORF">QEG99_03340</name>
</gene>
<name>A0ABY8LTA2_9BACT</name>
<keyword evidence="1" id="KW-0812">Transmembrane</keyword>
<organism evidence="2 3">
    <name type="scientific">Mesomycoplasma lagogenitalium</name>
    <dbReference type="NCBI Taxonomy" id="171286"/>
    <lineage>
        <taxon>Bacteria</taxon>
        <taxon>Bacillati</taxon>
        <taxon>Mycoplasmatota</taxon>
        <taxon>Mycoplasmoidales</taxon>
        <taxon>Metamycoplasmataceae</taxon>
        <taxon>Mesomycoplasma</taxon>
    </lineage>
</organism>
<keyword evidence="1" id="KW-1133">Transmembrane helix</keyword>
<evidence type="ECO:0000256" key="1">
    <source>
        <dbReference type="SAM" id="Phobius"/>
    </source>
</evidence>